<organism evidence="10 11">
    <name type="scientific">Dromaius novaehollandiae</name>
    <name type="common">Emu</name>
    <dbReference type="NCBI Taxonomy" id="8790"/>
    <lineage>
        <taxon>Eukaryota</taxon>
        <taxon>Metazoa</taxon>
        <taxon>Chordata</taxon>
        <taxon>Craniata</taxon>
        <taxon>Vertebrata</taxon>
        <taxon>Euteleostomi</taxon>
        <taxon>Archelosauria</taxon>
        <taxon>Archosauria</taxon>
        <taxon>Dinosauria</taxon>
        <taxon>Saurischia</taxon>
        <taxon>Theropoda</taxon>
        <taxon>Coelurosauria</taxon>
        <taxon>Aves</taxon>
        <taxon>Palaeognathae</taxon>
        <taxon>Casuariiformes</taxon>
        <taxon>Dromaiidae</taxon>
        <taxon>Dromaius</taxon>
    </lineage>
</organism>
<dbReference type="GO" id="GO:0006120">
    <property type="term" value="P:mitochondrial electron transport, NADH to ubiquinone"/>
    <property type="evidence" value="ECO:0007669"/>
    <property type="project" value="InterPro"/>
</dbReference>
<comment type="similarity">
    <text evidence="2">Belongs to the complex I LYR family.</text>
</comment>
<keyword evidence="7" id="KW-0249">Electron transport</keyword>
<keyword evidence="5" id="KW-0679">Respiratory chain</keyword>
<evidence type="ECO:0000256" key="7">
    <source>
        <dbReference type="ARBA" id="ARBA00022982"/>
    </source>
</evidence>
<dbReference type="PANTHER" id="PTHR12868">
    <property type="entry name" value="NADH-UBIQUINONE OXIDOREDUCTASE B22 SUBUNIT"/>
    <property type="match status" value="1"/>
</dbReference>
<accession>A0A8C4IZF1</accession>
<sequence>LDGLASSCFLTHGEQVTLPVEAGLPTLQASAPCPHLRHLFEKQQNKKDMAKVMLLLKAAEEKENCIFHFLLLSWRHVKRYKCYKAPGCCLGHNHPFEKVVYLDYFSKRRQWKMSQLEMWTKRLKPTSSLTCRPPGVPQVPCVLVFSMASNQAARFCISFCFTKKSGIKRQNTDANGQTLQ</sequence>
<evidence type="ECO:0000256" key="2">
    <source>
        <dbReference type="ARBA" id="ARBA00009508"/>
    </source>
</evidence>
<protein>
    <recommendedName>
        <fullName evidence="3">NADH dehydrogenase [ubiquinone] 1 beta subcomplex subunit 9</fullName>
    </recommendedName>
</protein>
<comment type="subcellular location">
    <subcellularLocation>
        <location evidence="1">Mitochondrion inner membrane</location>
        <topology evidence="1">Peripheral membrane protein</topology>
        <orientation evidence="1">Matrix side</orientation>
    </subcellularLocation>
</comment>
<reference evidence="10" key="2">
    <citation type="submission" date="2025-09" db="UniProtKB">
        <authorList>
            <consortium name="Ensembl"/>
        </authorList>
    </citation>
    <scope>IDENTIFICATION</scope>
</reference>
<name>A0A8C4IZF1_DRONO</name>
<evidence type="ECO:0000313" key="11">
    <source>
        <dbReference type="Proteomes" id="UP000694423"/>
    </source>
</evidence>
<keyword evidence="9" id="KW-0472">Membrane</keyword>
<keyword evidence="11" id="KW-1185">Reference proteome</keyword>
<dbReference type="Ensembl" id="ENSDNVT00000000954.1">
    <property type="protein sequence ID" value="ENSDNVP00000000794.1"/>
    <property type="gene ID" value="ENSDNVG00000000599.1"/>
</dbReference>
<evidence type="ECO:0000256" key="1">
    <source>
        <dbReference type="ARBA" id="ARBA00004443"/>
    </source>
</evidence>
<dbReference type="GO" id="GO:0005743">
    <property type="term" value="C:mitochondrial inner membrane"/>
    <property type="evidence" value="ECO:0007669"/>
    <property type="project" value="UniProtKB-SubCell"/>
</dbReference>
<dbReference type="AlphaFoldDB" id="A0A8C4IZF1"/>
<evidence type="ECO:0000256" key="9">
    <source>
        <dbReference type="ARBA" id="ARBA00023136"/>
    </source>
</evidence>
<dbReference type="InterPro" id="IPR033034">
    <property type="entry name" value="NDUFB9"/>
</dbReference>
<reference evidence="10" key="1">
    <citation type="submission" date="2025-08" db="UniProtKB">
        <authorList>
            <consortium name="Ensembl"/>
        </authorList>
    </citation>
    <scope>IDENTIFICATION</scope>
</reference>
<evidence type="ECO:0000256" key="6">
    <source>
        <dbReference type="ARBA" id="ARBA00022792"/>
    </source>
</evidence>
<proteinExistence type="inferred from homology"/>
<keyword evidence="4" id="KW-0813">Transport</keyword>
<evidence type="ECO:0000256" key="4">
    <source>
        <dbReference type="ARBA" id="ARBA00022448"/>
    </source>
</evidence>
<evidence type="ECO:0000256" key="5">
    <source>
        <dbReference type="ARBA" id="ARBA00022660"/>
    </source>
</evidence>
<dbReference type="PANTHER" id="PTHR12868:SF0">
    <property type="entry name" value="NADH DEHYDROGENASE [UBIQUINONE] 1 BETA SUBCOMPLEX SUBUNIT 9"/>
    <property type="match status" value="1"/>
</dbReference>
<evidence type="ECO:0000313" key="10">
    <source>
        <dbReference type="Ensembl" id="ENSDNVP00000000794.1"/>
    </source>
</evidence>
<evidence type="ECO:0000256" key="8">
    <source>
        <dbReference type="ARBA" id="ARBA00023128"/>
    </source>
</evidence>
<evidence type="ECO:0000256" key="3">
    <source>
        <dbReference type="ARBA" id="ARBA00018684"/>
    </source>
</evidence>
<keyword evidence="6" id="KW-0999">Mitochondrion inner membrane</keyword>
<dbReference type="Proteomes" id="UP000694423">
    <property type="component" value="Unplaced"/>
</dbReference>
<keyword evidence="8" id="KW-0496">Mitochondrion</keyword>